<dbReference type="KEGG" id="ptm:GSPATT00033158001"/>
<keyword evidence="6" id="KW-1185">Reference proteome</keyword>
<dbReference type="GO" id="GO:0006003">
    <property type="term" value="P:fructose 2,6-bisphosphate metabolic process"/>
    <property type="evidence" value="ECO:0000318"/>
    <property type="project" value="GO_Central"/>
</dbReference>
<dbReference type="STRING" id="5888.A0BXN8"/>
<sequence>MQQYKKTQYKLILVLVGLPARGKTHITYKLNRYLNWIGYKSEIFSIKGAQQNNDQLDQNIDYELEIDPNNPQFAEVRQHLSTTAAQQLVAFLQSDGDIALYNGLTSTKADRQKLKSFFKETLKLEYQTFWIESICDDPQVILNNINESKLSRFKDKTIEQFMNHIDVLAQNYESLENKENLSYIKLINIGKLVKVHMLEGYLCSKIVSFLLNLHANNRQIYLVRSCQTEYHLLDKIGGDPELSATGKQNSQQLGDYFIEELKGNKNVTLFTSQMKRGIQTQQRSIGEKLGIKALKTKNLDEIDYGICDGLTVKEIAAKYPKQIKERKANPLEFKYPRGESFLDVIHRVEPIIYEIERSRDPVLIIAHVAVLKCLYAYYHCNQISEIPNIDIPINCVIKLVPIPYHCLESRVNIK</sequence>
<feature type="binding site" evidence="3">
    <location>
        <begin position="301"/>
        <end position="304"/>
    </location>
    <ligand>
        <name>substrate</name>
    </ligand>
</feature>
<dbReference type="HOGENOM" id="CLU_006383_1_0_1"/>
<dbReference type="GO" id="GO:0005524">
    <property type="term" value="F:ATP binding"/>
    <property type="evidence" value="ECO:0007669"/>
    <property type="project" value="UniProtKB-KW"/>
</dbReference>
<evidence type="ECO:0000313" key="6">
    <source>
        <dbReference type="Proteomes" id="UP000000600"/>
    </source>
</evidence>
<dbReference type="SUPFAM" id="SSF53254">
    <property type="entry name" value="Phosphoglycerate mutase-like"/>
    <property type="match status" value="1"/>
</dbReference>
<evidence type="ECO:0000313" key="5">
    <source>
        <dbReference type="EMBL" id="CAK63305.1"/>
    </source>
</evidence>
<dbReference type="OMA" id="CRFYSLA"/>
<dbReference type="InterPro" id="IPR013078">
    <property type="entry name" value="His_Pase_superF_clade-1"/>
</dbReference>
<organism evidence="5 6">
    <name type="scientific">Paramecium tetraurelia</name>
    <dbReference type="NCBI Taxonomy" id="5888"/>
    <lineage>
        <taxon>Eukaryota</taxon>
        <taxon>Sar</taxon>
        <taxon>Alveolata</taxon>
        <taxon>Ciliophora</taxon>
        <taxon>Intramacronucleata</taxon>
        <taxon>Oligohymenophorea</taxon>
        <taxon>Peniculida</taxon>
        <taxon>Parameciidae</taxon>
        <taxon>Paramecium</taxon>
    </lineage>
</organism>
<dbReference type="Proteomes" id="UP000000600">
    <property type="component" value="Unassembled WGS sequence"/>
</dbReference>
<dbReference type="PANTHER" id="PTHR10606">
    <property type="entry name" value="6-PHOSPHOFRUCTO-2-KINASE/FRUCTOSE-2,6-BISPHOSPHATASE"/>
    <property type="match status" value="1"/>
</dbReference>
<dbReference type="GO" id="GO:0006000">
    <property type="term" value="P:fructose metabolic process"/>
    <property type="evidence" value="ECO:0007669"/>
    <property type="project" value="InterPro"/>
</dbReference>
<protein>
    <recommendedName>
        <fullName evidence="4">6-phosphofructo-2-kinase domain-containing protein</fullName>
    </recommendedName>
</protein>
<dbReference type="InterPro" id="IPR029033">
    <property type="entry name" value="His_PPase_superfam"/>
</dbReference>
<dbReference type="FunFam" id="3.40.50.1240:FF:000158">
    <property type="match status" value="1"/>
</dbReference>
<dbReference type="InterPro" id="IPR027417">
    <property type="entry name" value="P-loop_NTPase"/>
</dbReference>
<feature type="binding site" evidence="3">
    <location>
        <position position="276"/>
    </location>
    <ligand>
        <name>substrate</name>
    </ligand>
</feature>
<dbReference type="eggNOG" id="KOG0234">
    <property type="taxonomic scope" value="Eukaryota"/>
</dbReference>
<proteinExistence type="predicted"/>
<dbReference type="AlphaFoldDB" id="A0BXN8"/>
<dbReference type="PANTHER" id="PTHR10606:SF44">
    <property type="entry name" value="6-PHOSPHOFRUCTO 2-KINASE_FRUCTOSE 2,6-BISPHOSPHATASE LONG FORM"/>
    <property type="match status" value="1"/>
</dbReference>
<dbReference type="EMBL" id="CT868025">
    <property type="protein sequence ID" value="CAK63305.1"/>
    <property type="molecule type" value="Genomic_DNA"/>
</dbReference>
<dbReference type="InterPro" id="IPR003094">
    <property type="entry name" value="6Pfruct_kin"/>
</dbReference>
<dbReference type="GO" id="GO:0005829">
    <property type="term" value="C:cytosol"/>
    <property type="evidence" value="ECO:0000318"/>
    <property type="project" value="GO_Central"/>
</dbReference>
<dbReference type="GO" id="GO:0003873">
    <property type="term" value="F:6-phosphofructo-2-kinase activity"/>
    <property type="evidence" value="ECO:0000318"/>
    <property type="project" value="GO_Central"/>
</dbReference>
<dbReference type="RefSeq" id="XP_001430703.1">
    <property type="nucleotide sequence ID" value="XM_001430666.1"/>
</dbReference>
<gene>
    <name evidence="5" type="ORF">GSPATT00033158001</name>
</gene>
<dbReference type="Pfam" id="PF00300">
    <property type="entry name" value="His_Phos_1"/>
    <property type="match status" value="1"/>
</dbReference>
<name>A0BXN8_PARTE</name>
<evidence type="ECO:0000259" key="4">
    <source>
        <dbReference type="Pfam" id="PF01591"/>
    </source>
</evidence>
<dbReference type="Pfam" id="PF01591">
    <property type="entry name" value="6PF2K"/>
    <property type="match status" value="1"/>
</dbReference>
<dbReference type="GeneID" id="5016486"/>
<dbReference type="SMART" id="SM00855">
    <property type="entry name" value="PGAM"/>
    <property type="match status" value="1"/>
</dbReference>
<evidence type="ECO:0000256" key="3">
    <source>
        <dbReference type="PIRSR" id="PIRSR613078-2"/>
    </source>
</evidence>
<keyword evidence="2" id="KW-0067">ATP-binding</keyword>
<dbReference type="OrthoDB" id="267323at2759"/>
<dbReference type="SUPFAM" id="SSF52540">
    <property type="entry name" value="P-loop containing nucleoside triphosphate hydrolases"/>
    <property type="match status" value="1"/>
</dbReference>
<dbReference type="InterPro" id="IPR013079">
    <property type="entry name" value="6Phosfructo_kin"/>
</dbReference>
<dbReference type="Gene3D" id="3.40.50.1240">
    <property type="entry name" value="Phosphoglycerate mutase-like"/>
    <property type="match status" value="1"/>
</dbReference>
<evidence type="ECO:0000256" key="2">
    <source>
        <dbReference type="ARBA" id="ARBA00022840"/>
    </source>
</evidence>
<dbReference type="CDD" id="cd07067">
    <property type="entry name" value="HP_PGM_like"/>
    <property type="match status" value="1"/>
</dbReference>
<dbReference type="PRINTS" id="PR00991">
    <property type="entry name" value="6PFRUCTKNASE"/>
</dbReference>
<dbReference type="InParanoid" id="A0BXN8"/>
<evidence type="ECO:0000256" key="1">
    <source>
        <dbReference type="ARBA" id="ARBA00022741"/>
    </source>
</evidence>
<dbReference type="PIRSF" id="PIRSF000709">
    <property type="entry name" value="6PFK_2-Ptase"/>
    <property type="match status" value="1"/>
</dbReference>
<dbReference type="GO" id="GO:0004331">
    <property type="term" value="F:fructose-2,6-bisphosphate 2-phosphatase activity"/>
    <property type="evidence" value="ECO:0000318"/>
    <property type="project" value="GO_Central"/>
</dbReference>
<feature type="domain" description="6-phosphofructo-2-kinase" evidence="4">
    <location>
        <begin position="5"/>
        <end position="215"/>
    </location>
</feature>
<keyword evidence="1" id="KW-0547">Nucleotide-binding</keyword>
<dbReference type="Gene3D" id="3.40.50.300">
    <property type="entry name" value="P-loop containing nucleotide triphosphate hydrolases"/>
    <property type="match status" value="1"/>
</dbReference>
<reference evidence="5 6" key="1">
    <citation type="journal article" date="2006" name="Nature">
        <title>Global trends of whole-genome duplications revealed by the ciliate Paramecium tetraurelia.</title>
        <authorList>
            <consortium name="Genoscope"/>
            <person name="Aury J.-M."/>
            <person name="Jaillon O."/>
            <person name="Duret L."/>
            <person name="Noel B."/>
            <person name="Jubin C."/>
            <person name="Porcel B.M."/>
            <person name="Segurens B."/>
            <person name="Daubin V."/>
            <person name="Anthouard V."/>
            <person name="Aiach N."/>
            <person name="Arnaiz O."/>
            <person name="Billaut A."/>
            <person name="Beisson J."/>
            <person name="Blanc I."/>
            <person name="Bouhouche K."/>
            <person name="Camara F."/>
            <person name="Duharcourt S."/>
            <person name="Guigo R."/>
            <person name="Gogendeau D."/>
            <person name="Katinka M."/>
            <person name="Keller A.-M."/>
            <person name="Kissmehl R."/>
            <person name="Klotz C."/>
            <person name="Koll F."/>
            <person name="Le Moue A."/>
            <person name="Lepere C."/>
            <person name="Malinsky S."/>
            <person name="Nowacki M."/>
            <person name="Nowak J.K."/>
            <person name="Plattner H."/>
            <person name="Poulain J."/>
            <person name="Ruiz F."/>
            <person name="Serrano V."/>
            <person name="Zagulski M."/>
            <person name="Dessen P."/>
            <person name="Betermier M."/>
            <person name="Weissenbach J."/>
            <person name="Scarpelli C."/>
            <person name="Schachter V."/>
            <person name="Sperling L."/>
            <person name="Meyer E."/>
            <person name="Cohen J."/>
            <person name="Wincker P."/>
        </authorList>
    </citation>
    <scope>NUCLEOTIDE SEQUENCE [LARGE SCALE GENOMIC DNA]</scope>
    <source>
        <strain evidence="5 6">Stock d4-2</strain>
    </source>
</reference>
<accession>A0BXN8</accession>